<protein>
    <submittedName>
        <fullName evidence="1">Uncharacterized protein</fullName>
    </submittedName>
</protein>
<organism evidence="1">
    <name type="scientific">Timema poppense</name>
    <name type="common">Walking stick</name>
    <dbReference type="NCBI Taxonomy" id="170557"/>
    <lineage>
        <taxon>Eukaryota</taxon>
        <taxon>Metazoa</taxon>
        <taxon>Ecdysozoa</taxon>
        <taxon>Arthropoda</taxon>
        <taxon>Hexapoda</taxon>
        <taxon>Insecta</taxon>
        <taxon>Pterygota</taxon>
        <taxon>Neoptera</taxon>
        <taxon>Polyneoptera</taxon>
        <taxon>Phasmatodea</taxon>
        <taxon>Timematodea</taxon>
        <taxon>Timematoidea</taxon>
        <taxon>Timematidae</taxon>
        <taxon>Timema</taxon>
    </lineage>
</organism>
<sequence length="110" mass="13244">MLKSNLKSSKDCQPIWTTSTRKNFLFTPVLYGSWRLHELMQPWSGFETSYNRFYEQASLVPPRKKRTTLLTEHDLREGEMILPFVHYEGFLKISSEKYKYLQHLKRFFCS</sequence>
<evidence type="ECO:0000313" key="1">
    <source>
        <dbReference type="EMBL" id="CAD7413237.1"/>
    </source>
</evidence>
<gene>
    <name evidence="1" type="ORF">TPSB3V08_LOCUS8897</name>
</gene>
<dbReference type="EMBL" id="OD006680">
    <property type="protein sequence ID" value="CAD7413237.1"/>
    <property type="molecule type" value="Genomic_DNA"/>
</dbReference>
<dbReference type="AlphaFoldDB" id="A0A7R9DG54"/>
<accession>A0A7R9DG54</accession>
<name>A0A7R9DG54_TIMPO</name>
<reference evidence="1" key="1">
    <citation type="submission" date="2020-11" db="EMBL/GenBank/DDBJ databases">
        <authorList>
            <person name="Tran Van P."/>
        </authorList>
    </citation>
    <scope>NUCLEOTIDE SEQUENCE</scope>
</reference>
<proteinExistence type="predicted"/>